<feature type="compositionally biased region" description="Low complexity" evidence="1">
    <location>
        <begin position="153"/>
        <end position="170"/>
    </location>
</feature>
<evidence type="ECO:0000256" key="1">
    <source>
        <dbReference type="SAM" id="MobiDB-lite"/>
    </source>
</evidence>
<feature type="compositionally biased region" description="Gly residues" evidence="1">
    <location>
        <begin position="135"/>
        <end position="145"/>
    </location>
</feature>
<gene>
    <name evidence="2" type="ORF">OsJ_33975</name>
</gene>
<reference evidence="2" key="2">
    <citation type="submission" date="2008-12" db="EMBL/GenBank/DDBJ databases">
        <title>Improved gene annotation of the rice (Oryza sativa) genomes.</title>
        <authorList>
            <person name="Wang J."/>
            <person name="Li R."/>
            <person name="Fan W."/>
            <person name="Huang Q."/>
            <person name="Zhang J."/>
            <person name="Zhou Y."/>
            <person name="Hu Y."/>
            <person name="Zi S."/>
            <person name="Li J."/>
            <person name="Ni P."/>
            <person name="Zheng H."/>
            <person name="Zhang Y."/>
            <person name="Zhao M."/>
            <person name="Hao Q."/>
            <person name="McDermott J."/>
            <person name="Samudrala R."/>
            <person name="Kristiansen K."/>
            <person name="Wong G.K.-S."/>
        </authorList>
    </citation>
    <scope>NUCLEOTIDE SEQUENCE</scope>
</reference>
<accession>B9GAT8</accession>
<dbReference type="Proteomes" id="UP000007752">
    <property type="component" value="Chromosome 11"/>
</dbReference>
<name>B9GAT8_ORYSJ</name>
<reference evidence="2" key="1">
    <citation type="journal article" date="2005" name="PLoS Biol.">
        <title>The genomes of Oryza sativa: a history of duplications.</title>
        <authorList>
            <person name="Yu J."/>
            <person name="Wang J."/>
            <person name="Lin W."/>
            <person name="Li S."/>
            <person name="Li H."/>
            <person name="Zhou J."/>
            <person name="Ni P."/>
            <person name="Dong W."/>
            <person name="Hu S."/>
            <person name="Zeng C."/>
            <person name="Zhang J."/>
            <person name="Zhang Y."/>
            <person name="Li R."/>
            <person name="Xu Z."/>
            <person name="Li S."/>
            <person name="Li X."/>
            <person name="Zheng H."/>
            <person name="Cong L."/>
            <person name="Lin L."/>
            <person name="Yin J."/>
            <person name="Geng J."/>
            <person name="Li G."/>
            <person name="Shi J."/>
            <person name="Liu J."/>
            <person name="Lv H."/>
            <person name="Li J."/>
            <person name="Wang J."/>
            <person name="Deng Y."/>
            <person name="Ran L."/>
            <person name="Shi X."/>
            <person name="Wang X."/>
            <person name="Wu Q."/>
            <person name="Li C."/>
            <person name="Ren X."/>
            <person name="Wang J."/>
            <person name="Wang X."/>
            <person name="Li D."/>
            <person name="Liu D."/>
            <person name="Zhang X."/>
            <person name="Ji Z."/>
            <person name="Zhao W."/>
            <person name="Sun Y."/>
            <person name="Zhang Z."/>
            <person name="Bao J."/>
            <person name="Han Y."/>
            <person name="Dong L."/>
            <person name="Ji J."/>
            <person name="Chen P."/>
            <person name="Wu S."/>
            <person name="Liu J."/>
            <person name="Xiao Y."/>
            <person name="Bu D."/>
            <person name="Tan J."/>
            <person name="Yang L."/>
            <person name="Ye C."/>
            <person name="Zhang J."/>
            <person name="Xu J."/>
            <person name="Zhou Y."/>
            <person name="Yu Y."/>
            <person name="Zhang B."/>
            <person name="Zhuang S."/>
            <person name="Wei H."/>
            <person name="Liu B."/>
            <person name="Lei M."/>
            <person name="Yu H."/>
            <person name="Li Y."/>
            <person name="Xu H."/>
            <person name="Wei S."/>
            <person name="He X."/>
            <person name="Fang L."/>
            <person name="Zhang Z."/>
            <person name="Zhang Y."/>
            <person name="Huang X."/>
            <person name="Su Z."/>
            <person name="Tong W."/>
            <person name="Li J."/>
            <person name="Tong Z."/>
            <person name="Li S."/>
            <person name="Ye J."/>
            <person name="Wang L."/>
            <person name="Fang L."/>
            <person name="Lei T."/>
            <person name="Chen C."/>
            <person name="Chen H."/>
            <person name="Xu Z."/>
            <person name="Li H."/>
            <person name="Huang H."/>
            <person name="Zhang F."/>
            <person name="Xu H."/>
            <person name="Li N."/>
            <person name="Zhao C."/>
            <person name="Li S."/>
            <person name="Dong L."/>
            <person name="Huang Y."/>
            <person name="Li L."/>
            <person name="Xi Y."/>
            <person name="Qi Q."/>
            <person name="Li W."/>
            <person name="Zhang B."/>
            <person name="Hu W."/>
            <person name="Zhang Y."/>
            <person name="Tian X."/>
            <person name="Jiao Y."/>
            <person name="Liang X."/>
            <person name="Jin J."/>
            <person name="Gao L."/>
            <person name="Zheng W."/>
            <person name="Hao B."/>
            <person name="Liu S."/>
            <person name="Wang W."/>
            <person name="Yuan L."/>
            <person name="Cao M."/>
            <person name="McDermott J."/>
            <person name="Samudrala R."/>
            <person name="Wang J."/>
            <person name="Wong G.K."/>
            <person name="Yang H."/>
        </authorList>
    </citation>
    <scope>NUCLEOTIDE SEQUENCE [LARGE SCALE GENOMIC DNA]</scope>
</reference>
<sequence length="258" mass="26976">MRVEQPLVKIVFSHAGTSSSSSSSSLSLSLFHSFTLSTKLASLVSIVLAPPFRFSSLLSSPSPSPDSTRALLSASHQDSASEPGAPRPVPAPAPPRHCCRSPCCAAVDDLPTPPLSPTPLSWADLAPPRPDRGGDGAGAGGGSRGAGERRLSPSRCRASSPSPRLSPVARGGPPPCHAPLSLRPQVVAEELEERGEGWKRKSSLGGHCLKHPYPRNRFLSLAPGRKGVGGRVSQLRDVLSRRGTTPTEKWTAVARGMG</sequence>
<organism evidence="2">
    <name type="scientific">Oryza sativa subsp. japonica</name>
    <name type="common">Rice</name>
    <dbReference type="NCBI Taxonomy" id="39947"/>
    <lineage>
        <taxon>Eukaryota</taxon>
        <taxon>Viridiplantae</taxon>
        <taxon>Streptophyta</taxon>
        <taxon>Embryophyta</taxon>
        <taxon>Tracheophyta</taxon>
        <taxon>Spermatophyta</taxon>
        <taxon>Magnoliopsida</taxon>
        <taxon>Liliopsida</taxon>
        <taxon>Poales</taxon>
        <taxon>Poaceae</taxon>
        <taxon>BOP clade</taxon>
        <taxon>Oryzoideae</taxon>
        <taxon>Oryzeae</taxon>
        <taxon>Oryzinae</taxon>
        <taxon>Oryza</taxon>
        <taxon>Oryza sativa</taxon>
    </lineage>
</organism>
<feature type="region of interest" description="Disordered" evidence="1">
    <location>
        <begin position="115"/>
        <end position="180"/>
    </location>
</feature>
<dbReference type="EMBL" id="CM000148">
    <property type="protein sequence ID" value="EEE52144.1"/>
    <property type="molecule type" value="Genomic_DNA"/>
</dbReference>
<dbReference type="AlphaFoldDB" id="B9GAT8"/>
<protein>
    <submittedName>
        <fullName evidence="2">Uncharacterized protein</fullName>
    </submittedName>
</protein>
<feature type="compositionally biased region" description="Low complexity" evidence="1">
    <location>
        <begin position="58"/>
        <end position="67"/>
    </location>
</feature>
<evidence type="ECO:0000313" key="2">
    <source>
        <dbReference type="EMBL" id="EEE52144.1"/>
    </source>
</evidence>
<proteinExistence type="predicted"/>
<feature type="region of interest" description="Disordered" evidence="1">
    <location>
        <begin position="58"/>
        <end position="93"/>
    </location>
</feature>